<evidence type="ECO:0000259" key="14">
    <source>
        <dbReference type="Pfam" id="PF00593"/>
    </source>
</evidence>
<dbReference type="PROSITE" id="PS52016">
    <property type="entry name" value="TONB_DEPENDENT_REC_3"/>
    <property type="match status" value="1"/>
</dbReference>
<evidence type="ECO:0000256" key="6">
    <source>
        <dbReference type="ARBA" id="ARBA00023004"/>
    </source>
</evidence>
<protein>
    <submittedName>
        <fullName evidence="16">TonB-dependent receptor</fullName>
    </submittedName>
</protein>
<keyword evidence="5 11" id="KW-0812">Transmembrane</keyword>
<feature type="domain" description="TonB-dependent receptor-like beta-barrel" evidence="14">
    <location>
        <begin position="264"/>
        <end position="720"/>
    </location>
</feature>
<organism evidence="16 17">
    <name type="scientific">Dyella flava</name>
    <dbReference type="NCBI Taxonomy" id="1920170"/>
    <lineage>
        <taxon>Bacteria</taxon>
        <taxon>Pseudomonadati</taxon>
        <taxon>Pseudomonadota</taxon>
        <taxon>Gammaproteobacteria</taxon>
        <taxon>Lysobacterales</taxon>
        <taxon>Rhodanobacteraceae</taxon>
        <taxon>Dyella</taxon>
    </lineage>
</organism>
<dbReference type="InterPro" id="IPR000531">
    <property type="entry name" value="Beta-barrel_TonB"/>
</dbReference>
<evidence type="ECO:0000256" key="10">
    <source>
        <dbReference type="ARBA" id="ARBA00023237"/>
    </source>
</evidence>
<reference evidence="16" key="1">
    <citation type="submission" date="2020-10" db="EMBL/GenBank/DDBJ databases">
        <title>Phylogeny of dyella-like bacteria.</title>
        <authorList>
            <person name="Fu J."/>
        </authorList>
    </citation>
    <scope>NUCLEOTIDE SEQUENCE</scope>
    <source>
        <strain evidence="16">DHOC52</strain>
    </source>
</reference>
<keyword evidence="4" id="KW-0410">Iron transport</keyword>
<dbReference type="InterPro" id="IPR012910">
    <property type="entry name" value="Plug_dom"/>
</dbReference>
<evidence type="ECO:0000256" key="8">
    <source>
        <dbReference type="ARBA" id="ARBA00023077"/>
    </source>
</evidence>
<feature type="signal peptide" evidence="13">
    <location>
        <begin position="1"/>
        <end position="25"/>
    </location>
</feature>
<evidence type="ECO:0000313" key="17">
    <source>
        <dbReference type="Proteomes" id="UP001430149"/>
    </source>
</evidence>
<evidence type="ECO:0000313" key="16">
    <source>
        <dbReference type="EMBL" id="MBM7124429.1"/>
    </source>
</evidence>
<keyword evidence="2 11" id="KW-0813">Transport</keyword>
<keyword evidence="6" id="KW-0408">Iron</keyword>
<evidence type="ECO:0000256" key="5">
    <source>
        <dbReference type="ARBA" id="ARBA00022692"/>
    </source>
</evidence>
<evidence type="ECO:0000256" key="1">
    <source>
        <dbReference type="ARBA" id="ARBA00004571"/>
    </source>
</evidence>
<dbReference type="SUPFAM" id="SSF56935">
    <property type="entry name" value="Porins"/>
    <property type="match status" value="1"/>
</dbReference>
<dbReference type="Gene3D" id="2.40.170.20">
    <property type="entry name" value="TonB-dependent receptor, beta-barrel domain"/>
    <property type="match status" value="1"/>
</dbReference>
<evidence type="ECO:0000256" key="7">
    <source>
        <dbReference type="ARBA" id="ARBA00023065"/>
    </source>
</evidence>
<feature type="chain" id="PRO_5045716750" evidence="13">
    <location>
        <begin position="26"/>
        <end position="760"/>
    </location>
</feature>
<dbReference type="EMBL" id="JADIKE010000027">
    <property type="protein sequence ID" value="MBM7124429.1"/>
    <property type="molecule type" value="Genomic_DNA"/>
</dbReference>
<evidence type="ECO:0000256" key="9">
    <source>
        <dbReference type="ARBA" id="ARBA00023136"/>
    </source>
</evidence>
<evidence type="ECO:0000256" key="11">
    <source>
        <dbReference type="PROSITE-ProRule" id="PRU01360"/>
    </source>
</evidence>
<keyword evidence="13" id="KW-0732">Signal</keyword>
<keyword evidence="17" id="KW-1185">Reference proteome</keyword>
<dbReference type="PANTHER" id="PTHR32552:SF81">
    <property type="entry name" value="TONB-DEPENDENT OUTER MEMBRANE RECEPTOR"/>
    <property type="match status" value="1"/>
</dbReference>
<accession>A0ABS2K0K9</accession>
<evidence type="ECO:0000256" key="13">
    <source>
        <dbReference type="SAM" id="SignalP"/>
    </source>
</evidence>
<sequence>MTNKKCALTAAILVALTMVHGTSFAADDTTQTNNKKQKPAVTQLQTVTVTATHAVKPLQEVPISISAISADQLQSSNFSQLSDLQYLAPGLSYSQSATAANGGGFQVRGIGTQTYSLGTDQTVGTVVDDVVLSLPRDPGVSGFNDIQDVEVLRGPQGTLFGKNASAGVVAIKTNDPEIGENSADVHVAVGSRDERVVQAVGNVAVSNDVALRVAVYDQSQDGAIPNVFHDWHVEDNHGNGVRAKLLWQPSDKFSLVVTGEHQNLFIRDPYFLYSLGTDPNYNVLFAGFPNVGGNHFVSYANEDWYAEQSVTGSSVKATYQINDETSFTSITAFRALKVTQDEDLDQSPADILDNSDSTLRGHQFTQEFRFVGKAFSDKLDYAAGAFFDKTGLESNYIVYGKVLPPYTLPFYIDATGGEQRSTLWTKNFAFYGNTTYSLTDKLAVIMGARYTHDNVESGNNPYIPTEIDGLPAIPFGMQLPSWNSAAKGDVSGKVGLQYNVSHDVMTYATVSTGYKGPAINVAATSTQKINPEKSVNYELGVKSDFLDHRLTLNGDVYWDTFHNFQAQAFDTQTYEFVLTNAGAMRTRGAEGELSWRATQHLTLGMNAAFTDAKYLSYITACPVPGDVPCYTTDGSSLANFRGQDPAFVSRYTGTLHASYMHPINDGLVFDADGGWAWRSSFYNVIGQPQTKTGSYGIFNGTIGISSDSDSWRIGLYTRNLFNKHFRDYVIYTSIINTDGYFQHMTPDAFRTIGISLDLKI</sequence>
<keyword evidence="10 11" id="KW-0998">Cell outer membrane</keyword>
<dbReference type="InterPro" id="IPR039426">
    <property type="entry name" value="TonB-dep_rcpt-like"/>
</dbReference>
<evidence type="ECO:0000256" key="2">
    <source>
        <dbReference type="ARBA" id="ARBA00022448"/>
    </source>
</evidence>
<proteinExistence type="inferred from homology"/>
<evidence type="ECO:0000256" key="4">
    <source>
        <dbReference type="ARBA" id="ARBA00022496"/>
    </source>
</evidence>
<feature type="domain" description="TonB-dependent receptor plug" evidence="15">
    <location>
        <begin position="58"/>
        <end position="168"/>
    </location>
</feature>
<keyword evidence="9 11" id="KW-0472">Membrane</keyword>
<name>A0ABS2K0K9_9GAMM</name>
<keyword evidence="7" id="KW-0406">Ion transport</keyword>
<dbReference type="PANTHER" id="PTHR32552">
    <property type="entry name" value="FERRICHROME IRON RECEPTOR-RELATED"/>
    <property type="match status" value="1"/>
</dbReference>
<dbReference type="RefSeq" id="WP_204679934.1">
    <property type="nucleotide sequence ID" value="NZ_BSNR01000017.1"/>
</dbReference>
<comment type="subcellular location">
    <subcellularLocation>
        <location evidence="1 11">Cell outer membrane</location>
        <topology evidence="1 11">Multi-pass membrane protein</topology>
    </subcellularLocation>
</comment>
<comment type="similarity">
    <text evidence="11 12">Belongs to the TonB-dependent receptor family.</text>
</comment>
<keyword evidence="16" id="KW-0675">Receptor</keyword>
<evidence type="ECO:0000256" key="3">
    <source>
        <dbReference type="ARBA" id="ARBA00022452"/>
    </source>
</evidence>
<evidence type="ECO:0000256" key="12">
    <source>
        <dbReference type="RuleBase" id="RU003357"/>
    </source>
</evidence>
<keyword evidence="8 12" id="KW-0798">TonB box</keyword>
<keyword evidence="3 11" id="KW-1134">Transmembrane beta strand</keyword>
<dbReference type="Pfam" id="PF07715">
    <property type="entry name" value="Plug"/>
    <property type="match status" value="1"/>
</dbReference>
<gene>
    <name evidence="16" type="ORF">ISP19_03475</name>
</gene>
<dbReference type="Proteomes" id="UP001430149">
    <property type="component" value="Unassembled WGS sequence"/>
</dbReference>
<dbReference type="InterPro" id="IPR036942">
    <property type="entry name" value="Beta-barrel_TonB_sf"/>
</dbReference>
<dbReference type="Pfam" id="PF00593">
    <property type="entry name" value="TonB_dep_Rec_b-barrel"/>
    <property type="match status" value="1"/>
</dbReference>
<comment type="caution">
    <text evidence="16">The sequence shown here is derived from an EMBL/GenBank/DDBJ whole genome shotgun (WGS) entry which is preliminary data.</text>
</comment>
<evidence type="ECO:0000259" key="15">
    <source>
        <dbReference type="Pfam" id="PF07715"/>
    </source>
</evidence>